<dbReference type="PIRSF" id="PIRSF006425">
    <property type="entry name" value="UCP006425_WD40"/>
    <property type="match status" value="1"/>
</dbReference>
<sequence>MKLSVLLVSLAAVFLVLLFMQFTQVKNTEIEEKQFKNFSSQDDFREYASKSGHYLAYIPFSLVGDTPIFAVLPSIAPAPSATGSEEKSLDIGRFSQTNVQVQGIDEPDIVKTDGKNIYISRTGIYTYGIKIPPYPYLRKTTVVKAFPPEELKKIGELNASGGILIHGDKILILGGNVIRAFSIGDLRERYRIELNGTVVTARLYDGRVFLILSQRSEICPIIPMNVNGMGYIVDCSRIYHPIKPVPIEVIYTVVKLDPVSGRVEDSISFVGNYASVVYMSRNAIYVAYPLPVDYVGIMLNFSSENRDLFPSWFIQRLQKLQNYELSEKAKHAEILALFERLTLGMSTEERILFQNEFRNRLERYFEMHARDIERTAIWKISLEMKIVANGEFPGRLLNQFSMDEYGGYLRVATTVGSTNAVYVLDSRLKIVGSLEGFGKMERIYAVRFIAERGYVVTFRETDPFFVIDLSNPESPRMSGELKIPGFSSYLHPLGEKLILGIGKEGSSVKLSLFDVSDPKNPVEVDRYILNEFWSEVISNHRAFLVDEKHGVFFIPASHGYIFSYRDGLKLIKVTETGFRAVYIEDYFYVIGSRIVVFDEKSWEKVAELEL</sequence>
<dbReference type="InterPro" id="IPR014441">
    <property type="entry name" value="UCP006425_b-propeller"/>
</dbReference>
<accession>A0A7J2TH07</accession>
<comment type="caution">
    <text evidence="1">The sequence shown here is derived from an EMBL/GenBank/DDBJ whole genome shotgun (WGS) entry which is preliminary data.</text>
</comment>
<evidence type="ECO:0008006" key="2">
    <source>
        <dbReference type="Google" id="ProtNLM"/>
    </source>
</evidence>
<dbReference type="EMBL" id="DSLA01000040">
    <property type="protein sequence ID" value="HEH35039.1"/>
    <property type="molecule type" value="Genomic_DNA"/>
</dbReference>
<organism evidence="1">
    <name type="scientific">Archaeoglobus fulgidus</name>
    <dbReference type="NCBI Taxonomy" id="2234"/>
    <lineage>
        <taxon>Archaea</taxon>
        <taxon>Methanobacteriati</taxon>
        <taxon>Methanobacteriota</taxon>
        <taxon>Archaeoglobi</taxon>
        <taxon>Archaeoglobales</taxon>
        <taxon>Archaeoglobaceae</taxon>
        <taxon>Archaeoglobus</taxon>
    </lineage>
</organism>
<evidence type="ECO:0000313" key="1">
    <source>
        <dbReference type="EMBL" id="HEH35039.1"/>
    </source>
</evidence>
<protein>
    <recommendedName>
        <fullName evidence="2">Beta-propeller domain-containing protein</fullName>
    </recommendedName>
</protein>
<gene>
    <name evidence="1" type="ORF">ENP88_02560</name>
</gene>
<reference evidence="1" key="1">
    <citation type="journal article" date="2020" name="mSystems">
        <title>Genome- and Community-Level Interaction Insights into Carbon Utilization and Element Cycling Functions of Hydrothermarchaeota in Hydrothermal Sediment.</title>
        <authorList>
            <person name="Zhou Z."/>
            <person name="Liu Y."/>
            <person name="Xu W."/>
            <person name="Pan J."/>
            <person name="Luo Z.H."/>
            <person name="Li M."/>
        </authorList>
    </citation>
    <scope>NUCLEOTIDE SEQUENCE [LARGE SCALE GENOMIC DNA]</scope>
    <source>
        <strain evidence="1">SpSt-26</strain>
    </source>
</reference>
<dbReference type="Pfam" id="PF09826">
    <property type="entry name" value="Beta_propel"/>
    <property type="match status" value="1"/>
</dbReference>
<dbReference type="InterPro" id="IPR019198">
    <property type="entry name" value="Beta_propeller_containing"/>
</dbReference>
<dbReference type="AlphaFoldDB" id="A0A7J2TH07"/>
<name>A0A7J2TH07_ARCFL</name>
<proteinExistence type="predicted"/>